<evidence type="ECO:0008006" key="4">
    <source>
        <dbReference type="Google" id="ProtNLM"/>
    </source>
</evidence>
<keyword evidence="3" id="KW-1185">Reference proteome</keyword>
<dbReference type="EnsemblMetazoa" id="GPAI009016-RA">
    <property type="protein sequence ID" value="GPAI009016-PA"/>
    <property type="gene ID" value="GPAI009016"/>
</dbReference>
<evidence type="ECO:0000313" key="2">
    <source>
        <dbReference type="EnsemblMetazoa" id="GPAI009016-PA"/>
    </source>
</evidence>
<dbReference type="AlphaFoldDB" id="A0A1A9ZAU6"/>
<feature type="signal peptide" evidence="1">
    <location>
        <begin position="1"/>
        <end position="20"/>
    </location>
</feature>
<proteinExistence type="predicted"/>
<evidence type="ECO:0000256" key="1">
    <source>
        <dbReference type="SAM" id="SignalP"/>
    </source>
</evidence>
<dbReference type="Proteomes" id="UP000092445">
    <property type="component" value="Unassembled WGS sequence"/>
</dbReference>
<feature type="chain" id="PRO_5008402715" description="Receptor ligand binding region domain-containing protein" evidence="1">
    <location>
        <begin position="21"/>
        <end position="143"/>
    </location>
</feature>
<protein>
    <recommendedName>
        <fullName evidence="4">Receptor ligand binding region domain-containing protein</fullName>
    </recommendedName>
</protein>
<keyword evidence="1" id="KW-0732">Signal</keyword>
<organism evidence="2 3">
    <name type="scientific">Glossina pallidipes</name>
    <name type="common">Tsetse fly</name>
    <dbReference type="NCBI Taxonomy" id="7398"/>
    <lineage>
        <taxon>Eukaryota</taxon>
        <taxon>Metazoa</taxon>
        <taxon>Ecdysozoa</taxon>
        <taxon>Arthropoda</taxon>
        <taxon>Hexapoda</taxon>
        <taxon>Insecta</taxon>
        <taxon>Pterygota</taxon>
        <taxon>Neoptera</taxon>
        <taxon>Endopterygota</taxon>
        <taxon>Diptera</taxon>
        <taxon>Brachycera</taxon>
        <taxon>Muscomorpha</taxon>
        <taxon>Hippoboscoidea</taxon>
        <taxon>Glossinidae</taxon>
        <taxon>Glossina</taxon>
    </lineage>
</organism>
<accession>A0A1A9ZAU6</accession>
<reference evidence="2" key="2">
    <citation type="submission" date="2020-05" db="UniProtKB">
        <authorList>
            <consortium name="EnsemblMetazoa"/>
        </authorList>
    </citation>
    <scope>IDENTIFICATION</scope>
    <source>
        <strain evidence="2">IAEA</strain>
    </source>
</reference>
<sequence length="143" mass="15908">MESTTAFVCVLFTLFGSSLSQLVTVQERLVERNFLFGIASLAAYNENATTQCGKELEILIKAASELLDAFGSPPQQFLWGNYLWFGTPALCDDLNQPMDISLALSQPIVTNVTSPFPLQYTVVYLNFSTPFYIDVKLAYEVSK</sequence>
<reference evidence="3" key="1">
    <citation type="submission" date="2014-03" db="EMBL/GenBank/DDBJ databases">
        <authorList>
            <person name="Aksoy S."/>
            <person name="Warren W."/>
            <person name="Wilson R.K."/>
        </authorList>
    </citation>
    <scope>NUCLEOTIDE SEQUENCE [LARGE SCALE GENOMIC DNA]</scope>
    <source>
        <strain evidence="3">IAEA</strain>
    </source>
</reference>
<dbReference type="VEuPathDB" id="VectorBase:GPAI009016"/>
<evidence type="ECO:0000313" key="3">
    <source>
        <dbReference type="Proteomes" id="UP000092445"/>
    </source>
</evidence>
<name>A0A1A9ZAU6_GLOPL</name>